<comment type="similarity">
    <text evidence="1 4">Belongs to the iron/ascorbate-dependent oxidoreductase family.</text>
</comment>
<dbReference type="InterPro" id="IPR005123">
    <property type="entry name" value="Oxoglu/Fe-dep_dioxygenase_dom"/>
</dbReference>
<reference evidence="6 7" key="1">
    <citation type="submission" date="2022-01" db="EMBL/GenBank/DDBJ databases">
        <authorList>
            <person name="Xiong W."/>
            <person name="Schranz E."/>
        </authorList>
    </citation>
    <scope>NUCLEOTIDE SEQUENCE [LARGE SCALE GENOMIC DNA]</scope>
</reference>
<name>A0AAU9NQM1_9ASTR</name>
<accession>A0AAU9NQM1</accession>
<protein>
    <recommendedName>
        <fullName evidence="5">Fe2OG dioxygenase domain-containing protein</fullName>
    </recommendedName>
</protein>
<dbReference type="GO" id="GO:0046872">
    <property type="term" value="F:metal ion binding"/>
    <property type="evidence" value="ECO:0007669"/>
    <property type="project" value="UniProtKB-KW"/>
</dbReference>
<evidence type="ECO:0000256" key="4">
    <source>
        <dbReference type="RuleBase" id="RU003682"/>
    </source>
</evidence>
<keyword evidence="2 4" id="KW-0479">Metal-binding</keyword>
<evidence type="ECO:0000256" key="2">
    <source>
        <dbReference type="ARBA" id="ARBA00022723"/>
    </source>
</evidence>
<dbReference type="InterPro" id="IPR044861">
    <property type="entry name" value="IPNS-like_FE2OG_OXY"/>
</dbReference>
<keyword evidence="7" id="KW-1185">Reference proteome</keyword>
<evidence type="ECO:0000313" key="7">
    <source>
        <dbReference type="Proteomes" id="UP001157418"/>
    </source>
</evidence>
<dbReference type="PROSITE" id="PS51471">
    <property type="entry name" value="FE2OG_OXY"/>
    <property type="match status" value="1"/>
</dbReference>
<evidence type="ECO:0000256" key="3">
    <source>
        <dbReference type="ARBA" id="ARBA00023004"/>
    </source>
</evidence>
<dbReference type="InterPro" id="IPR026992">
    <property type="entry name" value="DIOX_N"/>
</dbReference>
<organism evidence="6 7">
    <name type="scientific">Lactuca virosa</name>
    <dbReference type="NCBI Taxonomy" id="75947"/>
    <lineage>
        <taxon>Eukaryota</taxon>
        <taxon>Viridiplantae</taxon>
        <taxon>Streptophyta</taxon>
        <taxon>Embryophyta</taxon>
        <taxon>Tracheophyta</taxon>
        <taxon>Spermatophyta</taxon>
        <taxon>Magnoliopsida</taxon>
        <taxon>eudicotyledons</taxon>
        <taxon>Gunneridae</taxon>
        <taxon>Pentapetalae</taxon>
        <taxon>asterids</taxon>
        <taxon>campanulids</taxon>
        <taxon>Asterales</taxon>
        <taxon>Asteraceae</taxon>
        <taxon>Cichorioideae</taxon>
        <taxon>Cichorieae</taxon>
        <taxon>Lactucinae</taxon>
        <taxon>Lactuca</taxon>
    </lineage>
</organism>
<evidence type="ECO:0000256" key="1">
    <source>
        <dbReference type="ARBA" id="ARBA00008056"/>
    </source>
</evidence>
<dbReference type="Proteomes" id="UP001157418">
    <property type="component" value="Unassembled WGS sequence"/>
</dbReference>
<gene>
    <name evidence="6" type="ORF">LVIROSA_LOCUS26370</name>
</gene>
<keyword evidence="4" id="KW-0560">Oxidoreductase</keyword>
<dbReference type="GO" id="GO:0016705">
    <property type="term" value="F:oxidoreductase activity, acting on paired donors, with incorporation or reduction of molecular oxygen"/>
    <property type="evidence" value="ECO:0007669"/>
    <property type="project" value="UniProtKB-ARBA"/>
</dbReference>
<sequence length="361" mass="41085">MRIRGDFGMPATDPNSQNIFVIGSRTISFTSMASLLHNTRELKTFVVDEGHGVKGLSELKIKSLPELFIQPVEKRLDMSKVVPYESIPVIDMSNSDDLKVREAICDAAEKWGFFQIINHGVPLSIIDNVKDATHKFFMLPPEEKKKYLFKNSPTKNVRLVTSFIPEVDTVLEWKDYLSCFYVSDDEANSFWPSVCRDQVLEYLKNSESLIKRLLEALIKRLDIPKLDDKNKSNSYGIDANKPKLLPYETGGLYVRKLDSENWVHVPPIKGSLTINIGDALQIMSNGLYKSIEHHVVANGNKNRISVPIFVNPRPNDVIGPLPQVINRGEKALYKQVLYSDYVKHFYRKSHNGKDTIDFAKV</sequence>
<proteinExistence type="inferred from homology"/>
<dbReference type="SUPFAM" id="SSF51197">
    <property type="entry name" value="Clavaminate synthase-like"/>
    <property type="match status" value="1"/>
</dbReference>
<evidence type="ECO:0000259" key="5">
    <source>
        <dbReference type="PROSITE" id="PS51471"/>
    </source>
</evidence>
<dbReference type="InterPro" id="IPR027443">
    <property type="entry name" value="IPNS-like_sf"/>
</dbReference>
<evidence type="ECO:0000313" key="6">
    <source>
        <dbReference type="EMBL" id="CAH1440216.1"/>
    </source>
</evidence>
<dbReference type="AlphaFoldDB" id="A0AAU9NQM1"/>
<comment type="caution">
    <text evidence="6">The sequence shown here is derived from an EMBL/GenBank/DDBJ whole genome shotgun (WGS) entry which is preliminary data.</text>
</comment>
<dbReference type="Pfam" id="PF03171">
    <property type="entry name" value="2OG-FeII_Oxy"/>
    <property type="match status" value="1"/>
</dbReference>
<dbReference type="InterPro" id="IPR050295">
    <property type="entry name" value="Plant_2OG-oxidoreductases"/>
</dbReference>
<dbReference type="Gene3D" id="2.60.120.330">
    <property type="entry name" value="B-lactam Antibiotic, Isopenicillin N Synthase, Chain"/>
    <property type="match status" value="2"/>
</dbReference>
<feature type="domain" description="Fe2OG dioxygenase" evidence="5">
    <location>
        <begin position="191"/>
        <end position="312"/>
    </location>
</feature>
<dbReference type="Pfam" id="PF14226">
    <property type="entry name" value="DIOX_N"/>
    <property type="match status" value="1"/>
</dbReference>
<keyword evidence="3 4" id="KW-0408">Iron</keyword>
<dbReference type="EMBL" id="CAKMRJ010005412">
    <property type="protein sequence ID" value="CAH1440216.1"/>
    <property type="molecule type" value="Genomic_DNA"/>
</dbReference>
<dbReference type="PANTHER" id="PTHR47991">
    <property type="entry name" value="OXOGLUTARATE/IRON-DEPENDENT DIOXYGENASE"/>
    <property type="match status" value="1"/>
</dbReference>